<organism evidence="1 2">
    <name type="scientific">Aphanomyces euteiches</name>
    <dbReference type="NCBI Taxonomy" id="100861"/>
    <lineage>
        <taxon>Eukaryota</taxon>
        <taxon>Sar</taxon>
        <taxon>Stramenopiles</taxon>
        <taxon>Oomycota</taxon>
        <taxon>Saprolegniomycetes</taxon>
        <taxon>Saprolegniales</taxon>
        <taxon>Verrucalvaceae</taxon>
        <taxon>Aphanomyces</taxon>
    </lineage>
</organism>
<sequence>MFHKLAQSLGRWTSSRRKTTAQIVPSDTNLTSHDMQTLLVELEKNWNRYRQNAKLDAKWEASMCSFDTETSQATEISWIEDEDERLVDVLQLCLDYPRHHVVVVEPKSEWV</sequence>
<proteinExistence type="predicted"/>
<gene>
    <name evidence="1" type="ORF">Ae201684_006224</name>
</gene>
<keyword evidence="2" id="KW-1185">Reference proteome</keyword>
<comment type="caution">
    <text evidence="1">The sequence shown here is derived from an EMBL/GenBank/DDBJ whole genome shotgun (WGS) entry which is preliminary data.</text>
</comment>
<dbReference type="EMBL" id="VJMJ01000081">
    <property type="protein sequence ID" value="KAF0737730.1"/>
    <property type="molecule type" value="Genomic_DNA"/>
</dbReference>
<evidence type="ECO:0000313" key="1">
    <source>
        <dbReference type="EMBL" id="KAF0737730.1"/>
    </source>
</evidence>
<name>A0A6G0XCC2_9STRA</name>
<evidence type="ECO:0000313" key="2">
    <source>
        <dbReference type="Proteomes" id="UP000481153"/>
    </source>
</evidence>
<reference evidence="1 2" key="1">
    <citation type="submission" date="2019-07" db="EMBL/GenBank/DDBJ databases">
        <title>Genomics analysis of Aphanomyces spp. identifies a new class of oomycete effector associated with host adaptation.</title>
        <authorList>
            <person name="Gaulin E."/>
        </authorList>
    </citation>
    <scope>NUCLEOTIDE SEQUENCE [LARGE SCALE GENOMIC DNA]</scope>
    <source>
        <strain evidence="1 2">ATCC 201684</strain>
    </source>
</reference>
<accession>A0A6G0XCC2</accession>
<dbReference type="AlphaFoldDB" id="A0A6G0XCC2"/>
<protein>
    <submittedName>
        <fullName evidence="1">Uncharacterized protein</fullName>
    </submittedName>
</protein>
<dbReference type="Proteomes" id="UP000481153">
    <property type="component" value="Unassembled WGS sequence"/>
</dbReference>